<reference evidence="3" key="1">
    <citation type="journal article" date="2014" name="Int. J. Syst. Evol. Microbiol.">
        <title>Complete genome sequence of Corynebacterium casei LMG S-19264T (=DSM 44701T), isolated from a smear-ripened cheese.</title>
        <authorList>
            <consortium name="US DOE Joint Genome Institute (JGI-PGF)"/>
            <person name="Walter F."/>
            <person name="Albersmeier A."/>
            <person name="Kalinowski J."/>
            <person name="Ruckert C."/>
        </authorList>
    </citation>
    <scope>NUCLEOTIDE SEQUENCE</scope>
    <source>
        <strain evidence="3">CGMCC 1.15966</strain>
    </source>
</reference>
<feature type="transmembrane region" description="Helical" evidence="1">
    <location>
        <begin position="181"/>
        <end position="200"/>
    </location>
</feature>
<evidence type="ECO:0000313" key="4">
    <source>
        <dbReference type="Proteomes" id="UP000614460"/>
    </source>
</evidence>
<keyword evidence="1" id="KW-1133">Transmembrane helix</keyword>
<dbReference type="InterPro" id="IPR000620">
    <property type="entry name" value="EamA_dom"/>
</dbReference>
<dbReference type="Proteomes" id="UP000614460">
    <property type="component" value="Unassembled WGS sequence"/>
</dbReference>
<comment type="caution">
    <text evidence="3">The sequence shown here is derived from an EMBL/GenBank/DDBJ whole genome shotgun (WGS) entry which is preliminary data.</text>
</comment>
<feature type="domain" description="EamA" evidence="2">
    <location>
        <begin position="2"/>
        <end position="146"/>
    </location>
</feature>
<dbReference type="PANTHER" id="PTHR22911">
    <property type="entry name" value="ACYL-MALONYL CONDENSING ENZYME-RELATED"/>
    <property type="match status" value="1"/>
</dbReference>
<evidence type="ECO:0000256" key="1">
    <source>
        <dbReference type="SAM" id="Phobius"/>
    </source>
</evidence>
<feature type="transmembrane region" description="Helical" evidence="1">
    <location>
        <begin position="153"/>
        <end position="169"/>
    </location>
</feature>
<dbReference type="Pfam" id="PF00892">
    <property type="entry name" value="EamA"/>
    <property type="match status" value="2"/>
</dbReference>
<evidence type="ECO:0000313" key="3">
    <source>
        <dbReference type="EMBL" id="GGE08052.1"/>
    </source>
</evidence>
<feature type="transmembrane region" description="Helical" evidence="1">
    <location>
        <begin position="212"/>
        <end position="233"/>
    </location>
</feature>
<dbReference type="InterPro" id="IPR037185">
    <property type="entry name" value="EmrE-like"/>
</dbReference>
<feature type="transmembrane region" description="Helical" evidence="1">
    <location>
        <begin position="74"/>
        <end position="99"/>
    </location>
</feature>
<feature type="transmembrane region" description="Helical" evidence="1">
    <location>
        <begin position="266"/>
        <end position="288"/>
    </location>
</feature>
<reference evidence="3" key="2">
    <citation type="submission" date="2020-09" db="EMBL/GenBank/DDBJ databases">
        <authorList>
            <person name="Sun Q."/>
            <person name="Zhou Y."/>
        </authorList>
    </citation>
    <scope>NUCLEOTIDE SEQUENCE</scope>
    <source>
        <strain evidence="3">CGMCC 1.15966</strain>
    </source>
</reference>
<proteinExistence type="predicted"/>
<dbReference type="AlphaFoldDB" id="A0A8H9FYN4"/>
<dbReference type="EMBL" id="BMKM01000001">
    <property type="protein sequence ID" value="GGE08052.1"/>
    <property type="molecule type" value="Genomic_DNA"/>
</dbReference>
<dbReference type="SUPFAM" id="SSF103481">
    <property type="entry name" value="Multidrug resistance efflux transporter EmrE"/>
    <property type="match status" value="2"/>
</dbReference>
<feature type="transmembrane region" description="Helical" evidence="1">
    <location>
        <begin position="105"/>
        <end position="123"/>
    </location>
</feature>
<feature type="transmembrane region" description="Helical" evidence="1">
    <location>
        <begin position="130"/>
        <end position="147"/>
    </location>
</feature>
<gene>
    <name evidence="3" type="primary">yojE</name>
    <name evidence="3" type="ORF">GCM10011516_02240</name>
</gene>
<organism evidence="3 4">
    <name type="scientific">Sphingobacterium cellulitidis</name>
    <dbReference type="NCBI Taxonomy" id="1768011"/>
    <lineage>
        <taxon>Bacteria</taxon>
        <taxon>Pseudomonadati</taxon>
        <taxon>Bacteroidota</taxon>
        <taxon>Sphingobacteriia</taxon>
        <taxon>Sphingobacteriales</taxon>
        <taxon>Sphingobacteriaceae</taxon>
        <taxon>Sphingobacterium</taxon>
    </lineage>
</organism>
<dbReference type="RefSeq" id="WP_182498026.1">
    <property type="nucleotide sequence ID" value="NZ_BMKM01000001.1"/>
</dbReference>
<feature type="transmembrane region" description="Helical" evidence="1">
    <location>
        <begin position="240"/>
        <end position="260"/>
    </location>
</feature>
<dbReference type="GO" id="GO:0016020">
    <property type="term" value="C:membrane"/>
    <property type="evidence" value="ECO:0007669"/>
    <property type="project" value="InterPro"/>
</dbReference>
<keyword evidence="1" id="KW-0812">Transmembrane</keyword>
<keyword evidence="4" id="KW-1185">Reference proteome</keyword>
<sequence>MKYYLSALTGFIIWGTFALVLRPLSDYGALDILIHRVLFASVCILLACFIFRRKQTLASIKYLKSTNSSERKKLLINVLASAVLLGMNWFIFIYVMNAISVNATALAYLICPILTTVLASIFLKERLGNWQWFAVGLSVVSCLLLAYGHFLDLIYSFFIALSYAAYLVLQKNKFQIDKFFTLTIHILVSTILLLPILSIIDPSVPKTTEFYSYILIIAIGYTIIPLFLNIYALKGLDSSVVGILLYLNPIISFCLAIFYYKEAINSTQIIAFGLILIAVIIFNIAYIYERRRQTQLKMEG</sequence>
<protein>
    <submittedName>
        <fullName evidence="3">Permease</fullName>
    </submittedName>
</protein>
<keyword evidence="1" id="KW-0472">Membrane</keyword>
<dbReference type="PANTHER" id="PTHR22911:SF137">
    <property type="entry name" value="SOLUTE CARRIER FAMILY 35 MEMBER G2-RELATED"/>
    <property type="match status" value="1"/>
</dbReference>
<feature type="domain" description="EamA" evidence="2">
    <location>
        <begin position="154"/>
        <end position="283"/>
    </location>
</feature>
<feature type="transmembrane region" description="Helical" evidence="1">
    <location>
        <begin position="34"/>
        <end position="53"/>
    </location>
</feature>
<evidence type="ECO:0000259" key="2">
    <source>
        <dbReference type="Pfam" id="PF00892"/>
    </source>
</evidence>
<name>A0A8H9FYN4_9SPHI</name>
<accession>A0A8H9FYN4</accession>